<evidence type="ECO:0000256" key="11">
    <source>
        <dbReference type="ARBA" id="ARBA00023268"/>
    </source>
</evidence>
<dbReference type="GO" id="GO:0070403">
    <property type="term" value="F:NAD+ binding"/>
    <property type="evidence" value="ECO:0007669"/>
    <property type="project" value="InterPro"/>
</dbReference>
<evidence type="ECO:0000313" key="17">
    <source>
        <dbReference type="Proteomes" id="UP000328092"/>
    </source>
</evidence>
<evidence type="ECO:0000256" key="4">
    <source>
        <dbReference type="ARBA" id="ARBA00012076"/>
    </source>
</evidence>
<sequence>MAYKNFKFETDADGIALVTWDIPGRSMNVFDELSNQELGEIIKQTTSDAAIKGVVITSAKEAFCAGADLSMLEGMNHAYAKLLKEKGEEAANQMLFEQSRQMSLAFRAIETSGKPWVAAINGLALGGGFEVTLACHYRVAADNPKTRLGLPEIKVGLFPGAGGTQRVPRLVPPQDAMTLLLKGEAVKLDRAKALNLIHAIVPAADLIKAAKDWIKGGGKAVAPWDEKGFKLPGGPVFSKMGMQMFPAGNAIYRRETFDNYPAARAIMSCVYEGLQLPIDAALRVESRYFTSVLRSKEAAAMIRSLFLSMQELNKGARRPAGVPPTKVKKLAVIGAGFMGASVGYVSAQAGIDVVLVDRDQESADKGKGHAKSVVDGQVAKGRMKQEAGDAILARITATADYNAISDCDLVIEAVFEDRKVKADTYAKAQPLLKSGAIFASNTSTLPINSLAEEFKDQGKFIGIHFFSPVEKMMLVEIILGKNTGDVALATALDYVRAIGKTPIVVNDSRGFFANRCVMRYIAEGNEMLLEGVPPAMIENTAKMAGMPVGPLSLQDEVALDLGLKITKATEADLGPNAVDQAQKKLMVEMVEKQGRFGRKNGKGFYDYPEKGKGQKSLWPGLASLQPKQLDPDTLSVEELKQRFLVAQAVEAARTVEDHVITDVREADVGSILGFGFAPFTGGALSYIDFMGTKNFVALCHSFEKKYGSRFTPPKLLEEMAAKGETFYGRFPPKKPAAQAAE</sequence>
<evidence type="ECO:0000256" key="8">
    <source>
        <dbReference type="ARBA" id="ARBA00023027"/>
    </source>
</evidence>
<dbReference type="PANTHER" id="PTHR43612">
    <property type="entry name" value="TRIFUNCTIONAL ENZYME SUBUNIT ALPHA"/>
    <property type="match status" value="1"/>
</dbReference>
<reference evidence="16" key="1">
    <citation type="submission" date="2019-02" db="EMBL/GenBank/DDBJ databases">
        <authorList>
            <person name="Pothier F.J."/>
        </authorList>
    </citation>
    <scope>NUCLEOTIDE SEQUENCE</scope>
    <source>
        <strain evidence="16">CI-1B</strain>
    </source>
</reference>
<dbReference type="EMBL" id="CAADFC020000016">
    <property type="protein sequence ID" value="VIO73417.1"/>
    <property type="molecule type" value="Genomic_DNA"/>
</dbReference>
<dbReference type="UniPathway" id="UPA00659"/>
<organism evidence="16 17">
    <name type="scientific">Bradyrhizobium ivorense</name>
    <dbReference type="NCBI Taxonomy" id="2511166"/>
    <lineage>
        <taxon>Bacteria</taxon>
        <taxon>Pseudomonadati</taxon>
        <taxon>Pseudomonadota</taxon>
        <taxon>Alphaproteobacteria</taxon>
        <taxon>Hyphomicrobiales</taxon>
        <taxon>Nitrobacteraceae</taxon>
        <taxon>Bradyrhizobium</taxon>
    </lineage>
</organism>
<dbReference type="OrthoDB" id="9771883at2"/>
<dbReference type="PANTHER" id="PTHR43612:SF3">
    <property type="entry name" value="TRIFUNCTIONAL ENZYME SUBUNIT ALPHA, MITOCHONDRIAL"/>
    <property type="match status" value="1"/>
</dbReference>
<comment type="caution">
    <text evidence="16">The sequence shown here is derived from an EMBL/GenBank/DDBJ whole genome shotgun (WGS) entry which is preliminary data.</text>
</comment>
<evidence type="ECO:0000259" key="15">
    <source>
        <dbReference type="Pfam" id="PF02737"/>
    </source>
</evidence>
<keyword evidence="10" id="KW-0456">Lyase</keyword>
<evidence type="ECO:0000259" key="14">
    <source>
        <dbReference type="Pfam" id="PF00725"/>
    </source>
</evidence>
<evidence type="ECO:0000256" key="12">
    <source>
        <dbReference type="ARBA" id="ARBA00049556"/>
    </source>
</evidence>
<dbReference type="InterPro" id="IPR018376">
    <property type="entry name" value="Enoyl-CoA_hyd/isom_CS"/>
</dbReference>
<keyword evidence="5" id="KW-0276">Fatty acid metabolism</keyword>
<dbReference type="Gene3D" id="3.40.50.720">
    <property type="entry name" value="NAD(P)-binding Rossmann-like Domain"/>
    <property type="match status" value="1"/>
</dbReference>
<dbReference type="EC" id="4.2.1.17" evidence="4"/>
<dbReference type="GO" id="GO:0006635">
    <property type="term" value="P:fatty acid beta-oxidation"/>
    <property type="evidence" value="ECO:0007669"/>
    <property type="project" value="UniProtKB-UniPathway"/>
</dbReference>
<keyword evidence="17" id="KW-1185">Reference proteome</keyword>
<accession>A0A508TGI5</accession>
<keyword evidence="11" id="KW-0511">Multifunctional enzyme</keyword>
<dbReference type="InterPro" id="IPR050136">
    <property type="entry name" value="FA_oxidation_alpha_subunit"/>
</dbReference>
<dbReference type="InterPro" id="IPR008927">
    <property type="entry name" value="6-PGluconate_DH-like_C_sf"/>
</dbReference>
<dbReference type="AlphaFoldDB" id="A0A508TGI5"/>
<comment type="pathway">
    <text evidence="1">Lipid metabolism; fatty acid beta-oxidation.</text>
</comment>
<comment type="catalytic activity">
    <reaction evidence="12">
        <text>a (3S)-3-hydroxyacyl-CoA + NAD(+) = a 3-oxoacyl-CoA + NADH + H(+)</text>
        <dbReference type="Rhea" id="RHEA:22432"/>
        <dbReference type="ChEBI" id="CHEBI:15378"/>
        <dbReference type="ChEBI" id="CHEBI:57318"/>
        <dbReference type="ChEBI" id="CHEBI:57540"/>
        <dbReference type="ChEBI" id="CHEBI:57945"/>
        <dbReference type="ChEBI" id="CHEBI:90726"/>
        <dbReference type="EC" id="1.1.1.35"/>
    </reaction>
</comment>
<keyword evidence="6" id="KW-0442">Lipid degradation</keyword>
<dbReference type="GO" id="GO:0016509">
    <property type="term" value="F:long-chain (3S)-3-hydroxyacyl-CoA dehydrogenase (NAD+) activity"/>
    <property type="evidence" value="ECO:0007669"/>
    <property type="project" value="TreeGrafter"/>
</dbReference>
<dbReference type="InterPro" id="IPR001753">
    <property type="entry name" value="Enoyl-CoA_hydra/iso"/>
</dbReference>
<dbReference type="SUPFAM" id="SSF52096">
    <property type="entry name" value="ClpP/crotonase"/>
    <property type="match status" value="1"/>
</dbReference>
<dbReference type="Pfam" id="PF00378">
    <property type="entry name" value="ECH_1"/>
    <property type="match status" value="1"/>
</dbReference>
<dbReference type="InterPro" id="IPR006108">
    <property type="entry name" value="3HC_DH_C"/>
</dbReference>
<dbReference type="Proteomes" id="UP000328092">
    <property type="component" value="Unassembled WGS sequence"/>
</dbReference>
<dbReference type="PROSITE" id="PS00166">
    <property type="entry name" value="ENOYL_COA_HYDRATASE"/>
    <property type="match status" value="1"/>
</dbReference>
<evidence type="ECO:0000256" key="10">
    <source>
        <dbReference type="ARBA" id="ARBA00023239"/>
    </source>
</evidence>
<dbReference type="InterPro" id="IPR029045">
    <property type="entry name" value="ClpP/crotonase-like_dom_sf"/>
</dbReference>
<comment type="similarity">
    <text evidence="13">Belongs to the enoyl-CoA hydratase/isomerase family.</text>
</comment>
<evidence type="ECO:0000256" key="7">
    <source>
        <dbReference type="ARBA" id="ARBA00023002"/>
    </source>
</evidence>
<comment type="similarity">
    <text evidence="3">In the N-terminal section; belongs to the enoyl-CoA hydratase/isomerase family.</text>
</comment>
<evidence type="ECO:0000256" key="13">
    <source>
        <dbReference type="RuleBase" id="RU003707"/>
    </source>
</evidence>
<dbReference type="Gene3D" id="1.10.1040.50">
    <property type="match status" value="1"/>
</dbReference>
<dbReference type="InterPro" id="IPR006176">
    <property type="entry name" value="3-OHacyl-CoA_DH_NAD-bd"/>
</dbReference>
<dbReference type="SUPFAM" id="SSF48179">
    <property type="entry name" value="6-phosphogluconate dehydrogenase C-terminal domain-like"/>
    <property type="match status" value="2"/>
</dbReference>
<proteinExistence type="inferred from homology"/>
<evidence type="ECO:0000256" key="3">
    <source>
        <dbReference type="ARBA" id="ARBA00008750"/>
    </source>
</evidence>
<evidence type="ECO:0000313" key="16">
    <source>
        <dbReference type="EMBL" id="VIO73417.1"/>
    </source>
</evidence>
<keyword evidence="8" id="KW-0520">NAD</keyword>
<evidence type="ECO:0000256" key="9">
    <source>
        <dbReference type="ARBA" id="ARBA00023098"/>
    </source>
</evidence>
<name>A0A508TGI5_9BRAD</name>
<keyword evidence="9" id="KW-0443">Lipid metabolism</keyword>
<dbReference type="InterPro" id="IPR036291">
    <property type="entry name" value="NAD(P)-bd_dom_sf"/>
</dbReference>
<evidence type="ECO:0000256" key="6">
    <source>
        <dbReference type="ARBA" id="ARBA00022963"/>
    </source>
</evidence>
<feature type="domain" description="3-hydroxyacyl-CoA dehydrogenase C-terminal" evidence="14">
    <location>
        <begin position="510"/>
        <end position="607"/>
    </location>
</feature>
<dbReference type="GO" id="GO:0004300">
    <property type="term" value="F:enoyl-CoA hydratase activity"/>
    <property type="evidence" value="ECO:0007669"/>
    <property type="project" value="UniProtKB-EC"/>
</dbReference>
<comment type="similarity">
    <text evidence="2">In the central section; belongs to the 3-hydroxyacyl-CoA dehydrogenase family.</text>
</comment>
<evidence type="ECO:0000256" key="5">
    <source>
        <dbReference type="ARBA" id="ARBA00022832"/>
    </source>
</evidence>
<dbReference type="FunFam" id="3.40.50.720:FF:000009">
    <property type="entry name" value="Fatty oxidation complex, alpha subunit"/>
    <property type="match status" value="1"/>
</dbReference>
<dbReference type="Pfam" id="PF02737">
    <property type="entry name" value="3HCDH_N"/>
    <property type="match status" value="1"/>
</dbReference>
<keyword evidence="7" id="KW-0560">Oxidoreductase</keyword>
<dbReference type="Gene3D" id="3.90.226.10">
    <property type="entry name" value="2-enoyl-CoA Hydratase, Chain A, domain 1"/>
    <property type="match status" value="1"/>
</dbReference>
<dbReference type="RefSeq" id="WP_139861996.1">
    <property type="nucleotide sequence ID" value="NZ_CAADFC020000016.1"/>
</dbReference>
<feature type="domain" description="3-hydroxyacyl-CoA dehydrogenase NAD binding" evidence="15">
    <location>
        <begin position="329"/>
        <end position="507"/>
    </location>
</feature>
<evidence type="ECO:0000256" key="2">
    <source>
        <dbReference type="ARBA" id="ARBA00007005"/>
    </source>
</evidence>
<dbReference type="CDD" id="cd06558">
    <property type="entry name" value="crotonase-like"/>
    <property type="match status" value="1"/>
</dbReference>
<dbReference type="Pfam" id="PF00725">
    <property type="entry name" value="3HCDH"/>
    <property type="match status" value="1"/>
</dbReference>
<evidence type="ECO:0000256" key="1">
    <source>
        <dbReference type="ARBA" id="ARBA00005005"/>
    </source>
</evidence>
<gene>
    <name evidence="16" type="primary">fadJ_1</name>
    <name evidence="16" type="ORF">CI1B_49930</name>
</gene>
<dbReference type="FunFam" id="1.10.1040.50:FF:000005">
    <property type="entry name" value="Probable 3-hydroxyacyl-CoA dehydrogenase"/>
    <property type="match status" value="1"/>
</dbReference>
<dbReference type="SUPFAM" id="SSF51735">
    <property type="entry name" value="NAD(P)-binding Rossmann-fold domains"/>
    <property type="match status" value="1"/>
</dbReference>
<protein>
    <recommendedName>
        <fullName evidence="4">enoyl-CoA hydratase</fullName>
        <ecNumber evidence="4">4.2.1.17</ecNumber>
    </recommendedName>
</protein>